<reference evidence="7 8" key="1">
    <citation type="submission" date="2019-07" db="EMBL/GenBank/DDBJ databases">
        <title>R&amp;d 2014.</title>
        <authorList>
            <person name="Klenk H.-P."/>
        </authorList>
    </citation>
    <scope>NUCLEOTIDE SEQUENCE [LARGE SCALE GENOMIC DNA]</scope>
    <source>
        <strain evidence="7 8">DSM 43194</strain>
    </source>
</reference>
<dbReference type="InterPro" id="IPR006311">
    <property type="entry name" value="TAT_signal"/>
</dbReference>
<name>A0A660C7P8_9PSEU</name>
<evidence type="ECO:0000259" key="6">
    <source>
        <dbReference type="Pfam" id="PF00496"/>
    </source>
</evidence>
<dbReference type="GO" id="GO:0015833">
    <property type="term" value="P:peptide transport"/>
    <property type="evidence" value="ECO:0007669"/>
    <property type="project" value="TreeGrafter"/>
</dbReference>
<dbReference type="PANTHER" id="PTHR30290:SF10">
    <property type="entry name" value="PERIPLASMIC OLIGOPEPTIDE-BINDING PROTEIN-RELATED"/>
    <property type="match status" value="1"/>
</dbReference>
<dbReference type="Pfam" id="PF00496">
    <property type="entry name" value="SBP_bac_5"/>
    <property type="match status" value="1"/>
</dbReference>
<dbReference type="GO" id="GO:0042597">
    <property type="term" value="C:periplasmic space"/>
    <property type="evidence" value="ECO:0007669"/>
    <property type="project" value="UniProtKB-ARBA"/>
</dbReference>
<keyword evidence="8" id="KW-1185">Reference proteome</keyword>
<evidence type="ECO:0000256" key="2">
    <source>
        <dbReference type="ARBA" id="ARBA00005695"/>
    </source>
</evidence>
<dbReference type="GO" id="GO:1904680">
    <property type="term" value="F:peptide transmembrane transporter activity"/>
    <property type="evidence" value="ECO:0007669"/>
    <property type="project" value="TreeGrafter"/>
</dbReference>
<sequence>MSSSSHSPSVHSRNAKISRRTLLLGGAALAGSVPFLSACGGRTSAAESPAGPPKRGGTLRVGVTGGGASDTLDPHSPVASPDIARVRNLYEPLVDRDAEYEMEYLVAERLEPSPDARTWTATIRDGIRFHDGRPVTPDDVVATFARIMDPDDPKSGAASLSMLDRVVPKGDRQVEFHLNEASAVFDDYLGQYSLGIVPADFDLDDPIGTGPFRAREFTPGLQSRFVRNPHYWRPDRPYLDELVLINFTEDDARINALLASQVDAIDQVPVSLVEVLRSDERMRILSSETGTWLPFTMRVDRPPFDDVRVRQAMRLIVDREQMINQVLSGQGRIGNDLYAPFDPAYAAELPQRRQNIAEARRLLAEAGQSNLTVELVTAPIQAGAVEAAQVFQQQAKAAGVNVVLNRVDTTTFYGDNYLKWDFAQDFWYTRNYLPQASNGSLPDSPYNETHWQDPEYLDLVARARSTTDERERTRLLKQAQRIEYERGGLIVWGFMNQVDAYQVYVAGLVPDRTGLPLSGYSFDRVWLG</sequence>
<dbReference type="PIRSF" id="PIRSF002741">
    <property type="entry name" value="MppA"/>
    <property type="match status" value="1"/>
</dbReference>
<comment type="subcellular location">
    <subcellularLocation>
        <location evidence="1">Cell envelope</location>
    </subcellularLocation>
</comment>
<evidence type="ECO:0000256" key="1">
    <source>
        <dbReference type="ARBA" id="ARBA00004196"/>
    </source>
</evidence>
<dbReference type="EMBL" id="VLJV01000001">
    <property type="protein sequence ID" value="TWH19512.1"/>
    <property type="molecule type" value="Genomic_DNA"/>
</dbReference>
<dbReference type="PROSITE" id="PS51318">
    <property type="entry name" value="TAT"/>
    <property type="match status" value="1"/>
</dbReference>
<dbReference type="Proteomes" id="UP000317303">
    <property type="component" value="Unassembled WGS sequence"/>
</dbReference>
<organism evidence="7 8">
    <name type="scientific">Prauserella rugosa</name>
    <dbReference type="NCBI Taxonomy" id="43354"/>
    <lineage>
        <taxon>Bacteria</taxon>
        <taxon>Bacillati</taxon>
        <taxon>Actinomycetota</taxon>
        <taxon>Actinomycetes</taxon>
        <taxon>Pseudonocardiales</taxon>
        <taxon>Pseudonocardiaceae</taxon>
        <taxon>Prauserella</taxon>
    </lineage>
</organism>
<gene>
    <name evidence="7" type="ORF">JD82_01339</name>
</gene>
<comment type="caution">
    <text evidence="7">The sequence shown here is derived from an EMBL/GenBank/DDBJ whole genome shotgun (WGS) entry which is preliminary data.</text>
</comment>
<dbReference type="Gene3D" id="3.40.190.10">
    <property type="entry name" value="Periplasmic binding protein-like II"/>
    <property type="match status" value="1"/>
</dbReference>
<evidence type="ECO:0000256" key="4">
    <source>
        <dbReference type="ARBA" id="ARBA00022729"/>
    </source>
</evidence>
<protein>
    <submittedName>
        <fullName evidence="7">Peptide/nickel transport system substrate-binding protein</fullName>
    </submittedName>
</protein>
<dbReference type="Gene3D" id="3.10.105.10">
    <property type="entry name" value="Dipeptide-binding Protein, Domain 3"/>
    <property type="match status" value="1"/>
</dbReference>
<evidence type="ECO:0000313" key="8">
    <source>
        <dbReference type="Proteomes" id="UP000317303"/>
    </source>
</evidence>
<dbReference type="RefSeq" id="WP_048807970.1">
    <property type="nucleotide sequence ID" value="NZ_JOIJ01000002.1"/>
</dbReference>
<dbReference type="OrthoDB" id="9046151at2"/>
<evidence type="ECO:0000256" key="5">
    <source>
        <dbReference type="SAM" id="MobiDB-lite"/>
    </source>
</evidence>
<dbReference type="SUPFAM" id="SSF53850">
    <property type="entry name" value="Periplasmic binding protein-like II"/>
    <property type="match status" value="1"/>
</dbReference>
<keyword evidence="4" id="KW-0732">Signal</keyword>
<dbReference type="InterPro" id="IPR039424">
    <property type="entry name" value="SBP_5"/>
</dbReference>
<evidence type="ECO:0000256" key="3">
    <source>
        <dbReference type="ARBA" id="ARBA00022448"/>
    </source>
</evidence>
<dbReference type="GO" id="GO:0030313">
    <property type="term" value="C:cell envelope"/>
    <property type="evidence" value="ECO:0007669"/>
    <property type="project" value="UniProtKB-SubCell"/>
</dbReference>
<dbReference type="GO" id="GO:0043190">
    <property type="term" value="C:ATP-binding cassette (ABC) transporter complex"/>
    <property type="evidence" value="ECO:0007669"/>
    <property type="project" value="InterPro"/>
</dbReference>
<evidence type="ECO:0000313" key="7">
    <source>
        <dbReference type="EMBL" id="TWH19512.1"/>
    </source>
</evidence>
<accession>A0A660C7P8</accession>
<dbReference type="InterPro" id="IPR030678">
    <property type="entry name" value="Peptide/Ni-bd"/>
</dbReference>
<feature type="domain" description="Solute-binding protein family 5" evidence="6">
    <location>
        <begin position="103"/>
        <end position="435"/>
    </location>
</feature>
<dbReference type="InterPro" id="IPR000914">
    <property type="entry name" value="SBP_5_dom"/>
</dbReference>
<dbReference type="AlphaFoldDB" id="A0A660C7P8"/>
<dbReference type="CDD" id="cd08503">
    <property type="entry name" value="PBP2_NikA_DppA_OppA_like_17"/>
    <property type="match status" value="1"/>
</dbReference>
<feature type="region of interest" description="Disordered" evidence="5">
    <location>
        <begin position="40"/>
        <end position="79"/>
    </location>
</feature>
<proteinExistence type="inferred from homology"/>
<comment type="similarity">
    <text evidence="2">Belongs to the bacterial solute-binding protein 5 family.</text>
</comment>
<dbReference type="PANTHER" id="PTHR30290">
    <property type="entry name" value="PERIPLASMIC BINDING COMPONENT OF ABC TRANSPORTER"/>
    <property type="match status" value="1"/>
</dbReference>
<keyword evidence="3" id="KW-0813">Transport</keyword>